<dbReference type="Proteomes" id="UP000559027">
    <property type="component" value="Unassembled WGS sequence"/>
</dbReference>
<evidence type="ECO:0000313" key="1">
    <source>
        <dbReference type="EMBL" id="KAF5348126.1"/>
    </source>
</evidence>
<keyword evidence="2" id="KW-1185">Reference proteome</keyword>
<accession>A0A8H5CU62</accession>
<protein>
    <submittedName>
        <fullName evidence="1">Uncharacterized protein</fullName>
    </submittedName>
</protein>
<reference evidence="1 2" key="1">
    <citation type="journal article" date="2020" name="ISME J.">
        <title>Uncovering the hidden diversity of litter-decomposition mechanisms in mushroom-forming fungi.</title>
        <authorList>
            <person name="Floudas D."/>
            <person name="Bentzer J."/>
            <person name="Ahren D."/>
            <person name="Johansson T."/>
            <person name="Persson P."/>
            <person name="Tunlid A."/>
        </authorList>
    </citation>
    <scope>NUCLEOTIDE SEQUENCE [LARGE SCALE GENOMIC DNA]</scope>
    <source>
        <strain evidence="1 2">CBS 146.42</strain>
    </source>
</reference>
<sequence>MSSNQVPAFPLNAITYITDRSITNAGDVLRHLKPFLVGSIAKCEDSSAEVYQHNGDIATDDIKWRRYRMGLMEIAVAYDTTSMVAVIQAFMSFPIIGPLLVGAGAGSLGEGVSVKMGPLPVLNGDLTAKLEGKSASLVYNFTAMGERELGKVAIF</sequence>
<dbReference type="EMBL" id="JAACJO010000021">
    <property type="protein sequence ID" value="KAF5348126.1"/>
    <property type="molecule type" value="Genomic_DNA"/>
</dbReference>
<comment type="caution">
    <text evidence="1">The sequence shown here is derived from an EMBL/GenBank/DDBJ whole genome shotgun (WGS) entry which is preliminary data.</text>
</comment>
<gene>
    <name evidence="1" type="ORF">D9756_010747</name>
</gene>
<proteinExistence type="predicted"/>
<name>A0A8H5CU62_9AGAR</name>
<organism evidence="1 2">
    <name type="scientific">Leucocoprinus leucothites</name>
    <dbReference type="NCBI Taxonomy" id="201217"/>
    <lineage>
        <taxon>Eukaryota</taxon>
        <taxon>Fungi</taxon>
        <taxon>Dikarya</taxon>
        <taxon>Basidiomycota</taxon>
        <taxon>Agaricomycotina</taxon>
        <taxon>Agaricomycetes</taxon>
        <taxon>Agaricomycetidae</taxon>
        <taxon>Agaricales</taxon>
        <taxon>Agaricineae</taxon>
        <taxon>Agaricaceae</taxon>
        <taxon>Leucocoprinus</taxon>
    </lineage>
</organism>
<dbReference type="AlphaFoldDB" id="A0A8H5CU62"/>
<evidence type="ECO:0000313" key="2">
    <source>
        <dbReference type="Proteomes" id="UP000559027"/>
    </source>
</evidence>